<evidence type="ECO:0000256" key="8">
    <source>
        <dbReference type="ARBA" id="ARBA00045492"/>
    </source>
</evidence>
<evidence type="ECO:0000313" key="16">
    <source>
        <dbReference type="Proteomes" id="UP000245119"/>
    </source>
</evidence>
<comment type="catalytic activity">
    <reaction evidence="12">
        <text>2 1-hexadecanoyl-sn-glycero-3-phospho-(1'-sn-glycerol) = 1-hexadecanoyl-sn-glycero-3-phospho-(3'-hexadecanoyl-1'-sn-glycerol) + sn-glycero-3-phospho-(1'-sn-glycerol)</text>
        <dbReference type="Rhea" id="RHEA:77607"/>
        <dbReference type="ChEBI" id="CHEBI:64717"/>
        <dbReference type="ChEBI" id="CHEBI:75158"/>
        <dbReference type="ChEBI" id="CHEBI:232639"/>
    </reaction>
    <physiologicalReaction direction="left-to-right" evidence="12">
        <dbReference type="Rhea" id="RHEA:77608"/>
    </physiologicalReaction>
</comment>
<comment type="function">
    <text evidence="3">Exhibits palmitoyl protein thioesterase (S-depalmitoylation) activity in vitro and most likely plays a role in protein S-depalmitoylation.</text>
</comment>
<comment type="catalytic activity">
    <reaction evidence="14">
        <text>2 1-octadecanoyl-sn-glycero-3-phospho-(1'-sn-glycerol) = 1-octadecanoyl-sn-glycero-3-phospho-(3'-octadecanoyl-1'-sn-glycerol) + sn-glycero-3-phospho-(1'-sn-glycerol)</text>
        <dbReference type="Rhea" id="RHEA:77603"/>
        <dbReference type="ChEBI" id="CHEBI:64717"/>
        <dbReference type="ChEBI" id="CHEBI:72827"/>
        <dbReference type="ChEBI" id="CHEBI:232638"/>
    </reaction>
    <physiologicalReaction direction="left-to-right" evidence="14">
        <dbReference type="Rhea" id="RHEA:77604"/>
    </physiologicalReaction>
</comment>
<proteinExistence type="inferred from homology"/>
<sequence>MPTFDPSDTFYVYAMKAPVWEFKFGDLLAKFHIMHDAIGFHHVQSGLNLTMEWYELFQLFNCTFPHELANETLVWCNQGAACIYDGIDEKHWQQNGTLVKVAEITGDMFNKFANWTEWDNNTGIVYETWTVRNEPDGPLWFDSWECATWVLRAFETLGSLGAKFNHSVHLNYTRMNLYSKEPLYLGNASTIFGDPQYKQLAEEILNFYRLFQSHQTLPNLLVSLIEAFTEIVIEGKFYLYYNDAYWLLPMAEPYFGLTYEETPLP</sequence>
<name>A0A2T7PNM9_POMCA</name>
<accession>A0A2T7PNM9</accession>
<evidence type="ECO:0000256" key="10">
    <source>
        <dbReference type="ARBA" id="ARBA00050455"/>
    </source>
</evidence>
<comment type="catalytic activity">
    <reaction evidence="10">
        <text>2 1-tetradecanoyl-sn-glycero-3-phospho-(1'-sn-glycerol) = 1-tetradecanoyl-sn-glycero-3-phospho-(3'-tetradecanoyl-1'-sn-glycerol) + sn-glycero-3-phospho-(1'-sn-glycerol)</text>
        <dbReference type="Rhea" id="RHEA:77611"/>
        <dbReference type="ChEBI" id="CHEBI:64717"/>
        <dbReference type="ChEBI" id="CHEBI:72826"/>
        <dbReference type="ChEBI" id="CHEBI:232640"/>
    </reaction>
    <physiologicalReaction direction="left-to-right" evidence="10">
        <dbReference type="Rhea" id="RHEA:77612"/>
    </physiologicalReaction>
</comment>
<protein>
    <recommendedName>
        <fullName evidence="4">Bis(monoacylglycero)phosphate synthase CLN5</fullName>
    </recommendedName>
    <alternativeName>
        <fullName evidence="5">Ceroid-lipofuscinosis neuronal protein 5</fullName>
    </alternativeName>
    <alternativeName>
        <fullName evidence="7">Palmitoyl protein thioesterase CLN5</fullName>
    </alternativeName>
    <alternativeName>
        <fullName evidence="6">S-depalmitoylase CLN5</fullName>
    </alternativeName>
</protein>
<dbReference type="PANTHER" id="PTHR15380:SF2">
    <property type="entry name" value="CEROID-LIPOFUSCINOSIS NEURONAL PROTEIN 5"/>
    <property type="match status" value="1"/>
</dbReference>
<comment type="catalytic activity">
    <reaction evidence="13">
        <text>2 1-acyl-sn-glycero-3-phospho-(1'-sn-glycerol) = 1-acyl-sn-glycero-3-phospho-(3'-acyl-sn-1'-glycerol) + sn-glycero-3-phospho-(1'-sn-glycerol)</text>
        <dbReference type="Rhea" id="RHEA:77619"/>
        <dbReference type="ChEBI" id="CHEBI:64717"/>
        <dbReference type="ChEBI" id="CHEBI:64840"/>
        <dbReference type="ChEBI" id="CHEBI:232628"/>
    </reaction>
    <physiologicalReaction direction="left-to-right" evidence="13">
        <dbReference type="Rhea" id="RHEA:77620"/>
    </physiologicalReaction>
</comment>
<reference evidence="15 16" key="1">
    <citation type="submission" date="2018-04" db="EMBL/GenBank/DDBJ databases">
        <title>The genome of golden apple snail Pomacea canaliculata provides insight into stress tolerance and invasive adaptation.</title>
        <authorList>
            <person name="Liu C."/>
            <person name="Liu B."/>
            <person name="Ren Y."/>
            <person name="Zhang Y."/>
            <person name="Wang H."/>
            <person name="Li S."/>
            <person name="Jiang F."/>
            <person name="Yin L."/>
            <person name="Zhang G."/>
            <person name="Qian W."/>
            <person name="Fan W."/>
        </authorList>
    </citation>
    <scope>NUCLEOTIDE SEQUENCE [LARGE SCALE GENOMIC DNA]</scope>
    <source>
        <strain evidence="15">SZHN2017</strain>
        <tissue evidence="15">Muscle</tissue>
    </source>
</reference>
<evidence type="ECO:0000256" key="7">
    <source>
        <dbReference type="ARBA" id="ARBA00044557"/>
    </source>
</evidence>
<gene>
    <name evidence="15" type="ORF">C0Q70_06321</name>
</gene>
<organism evidence="15 16">
    <name type="scientific">Pomacea canaliculata</name>
    <name type="common">Golden apple snail</name>
    <dbReference type="NCBI Taxonomy" id="400727"/>
    <lineage>
        <taxon>Eukaryota</taxon>
        <taxon>Metazoa</taxon>
        <taxon>Spiralia</taxon>
        <taxon>Lophotrochozoa</taxon>
        <taxon>Mollusca</taxon>
        <taxon>Gastropoda</taxon>
        <taxon>Caenogastropoda</taxon>
        <taxon>Architaenioglossa</taxon>
        <taxon>Ampullarioidea</taxon>
        <taxon>Ampullariidae</taxon>
        <taxon>Pomacea</taxon>
    </lineage>
</organism>
<dbReference type="AlphaFoldDB" id="A0A2T7PNM9"/>
<comment type="function">
    <text evidence="8">Catalyzes the synthesis of bis(monoacylglycero)phosphate (BMP) via transacylation of 2 molecules of lysophosphatidylglycerol (LPG). BMP also known as lysobisphosphatidic acid plays a key role in the formation of intraluminal vesicles and in maintaining intracellular cholesterol homeostasis. Can use only LPG as the exclusive lysophospholipid acyl donor for base exchange and displays BMP synthase activity towards various LPGs (LPG 14:0, LPG 16:0, LPG 18:0, LPG 18:1) with a higher preference for longer chain lengths. Plays a role in influencing the retrograde trafficking of lysosomal sorting receptors SORT1 and IGF2R from the endosomes to the trans-Golgi network by controlling the recruitment of retromer complex to the endosomal membrane. Regulates the localization and activation of RAB7A which is required to recruit the retromer complex to the endosomal membrane.</text>
</comment>
<dbReference type="Pfam" id="PF15014">
    <property type="entry name" value="CLN5"/>
    <property type="match status" value="1"/>
</dbReference>
<evidence type="ECO:0000256" key="5">
    <source>
        <dbReference type="ARBA" id="ARBA00044547"/>
    </source>
</evidence>
<evidence type="ECO:0000313" key="15">
    <source>
        <dbReference type="EMBL" id="PVD35040.1"/>
    </source>
</evidence>
<comment type="similarity">
    <text evidence="1">Belongs to the CLN5 family.</text>
</comment>
<keyword evidence="16" id="KW-1185">Reference proteome</keyword>
<evidence type="ECO:0000256" key="6">
    <source>
        <dbReference type="ARBA" id="ARBA00044556"/>
    </source>
</evidence>
<keyword evidence="2" id="KW-0325">Glycoprotein</keyword>
<evidence type="ECO:0000256" key="12">
    <source>
        <dbReference type="ARBA" id="ARBA00051183"/>
    </source>
</evidence>
<dbReference type="GO" id="GO:0007040">
    <property type="term" value="P:lysosome organization"/>
    <property type="evidence" value="ECO:0007669"/>
    <property type="project" value="TreeGrafter"/>
</dbReference>
<evidence type="ECO:0000256" key="13">
    <source>
        <dbReference type="ARBA" id="ARBA00051553"/>
    </source>
</evidence>
<evidence type="ECO:0000256" key="4">
    <source>
        <dbReference type="ARBA" id="ARBA00044532"/>
    </source>
</evidence>
<comment type="catalytic activity">
    <reaction evidence="11">
        <text>2 1-(9Z-octadecenoyl)-sn-glycero-3-phospho-(1'-sn-glycerol) = 1-(9Z-octadecenoyl)-sn-glycero-3-phospho-(3'-(9Z-octadecenoyl)-1'-sn-glycerol) + sn-glycero-3-phospho-(1'-sn-glycerol)</text>
        <dbReference type="Rhea" id="RHEA:77599"/>
        <dbReference type="ChEBI" id="CHEBI:64717"/>
        <dbReference type="ChEBI" id="CHEBI:72828"/>
        <dbReference type="ChEBI" id="CHEBI:232637"/>
    </reaction>
    <physiologicalReaction direction="left-to-right" evidence="11">
        <dbReference type="Rhea" id="RHEA:77600"/>
    </physiologicalReaction>
</comment>
<dbReference type="EMBL" id="PZQS01000003">
    <property type="protein sequence ID" value="PVD35040.1"/>
    <property type="molecule type" value="Genomic_DNA"/>
</dbReference>
<dbReference type="GO" id="GO:0005765">
    <property type="term" value="C:lysosomal membrane"/>
    <property type="evidence" value="ECO:0007669"/>
    <property type="project" value="TreeGrafter"/>
</dbReference>
<dbReference type="InterPro" id="IPR026138">
    <property type="entry name" value="CLN5"/>
</dbReference>
<evidence type="ECO:0000256" key="9">
    <source>
        <dbReference type="ARBA" id="ARBA00047409"/>
    </source>
</evidence>
<dbReference type="STRING" id="400727.A0A2T7PNM9"/>
<evidence type="ECO:0000256" key="1">
    <source>
        <dbReference type="ARBA" id="ARBA00007028"/>
    </source>
</evidence>
<dbReference type="OrthoDB" id="10005881at2759"/>
<evidence type="ECO:0000256" key="14">
    <source>
        <dbReference type="ARBA" id="ARBA00051789"/>
    </source>
</evidence>
<evidence type="ECO:0000256" key="11">
    <source>
        <dbReference type="ARBA" id="ARBA00051022"/>
    </source>
</evidence>
<comment type="caution">
    <text evidence="15">The sequence shown here is derived from an EMBL/GenBank/DDBJ whole genome shotgun (WGS) entry which is preliminary data.</text>
</comment>
<comment type="catalytic activity">
    <reaction evidence="9">
        <text>S-hexadecanoyl-L-cysteinyl-[protein] + H2O = L-cysteinyl-[protein] + hexadecanoate + H(+)</text>
        <dbReference type="Rhea" id="RHEA:19233"/>
        <dbReference type="Rhea" id="RHEA-COMP:10131"/>
        <dbReference type="Rhea" id="RHEA-COMP:11032"/>
        <dbReference type="ChEBI" id="CHEBI:7896"/>
        <dbReference type="ChEBI" id="CHEBI:15377"/>
        <dbReference type="ChEBI" id="CHEBI:15378"/>
        <dbReference type="ChEBI" id="CHEBI:29950"/>
        <dbReference type="ChEBI" id="CHEBI:74151"/>
        <dbReference type="EC" id="3.1.2.22"/>
    </reaction>
    <physiologicalReaction direction="left-to-right" evidence="9">
        <dbReference type="Rhea" id="RHEA:19234"/>
    </physiologicalReaction>
</comment>
<dbReference type="PANTHER" id="PTHR15380">
    <property type="entry name" value="CEROID-LIPOFUSCINOSIS, NEURONAL 5"/>
    <property type="match status" value="1"/>
</dbReference>
<dbReference type="Proteomes" id="UP000245119">
    <property type="component" value="Linkage Group LG3"/>
</dbReference>
<evidence type="ECO:0000256" key="3">
    <source>
        <dbReference type="ARBA" id="ARBA00044494"/>
    </source>
</evidence>
<dbReference type="GO" id="GO:0016798">
    <property type="term" value="F:hydrolase activity, acting on glycosyl bonds"/>
    <property type="evidence" value="ECO:0007669"/>
    <property type="project" value="TreeGrafter"/>
</dbReference>
<evidence type="ECO:0000256" key="2">
    <source>
        <dbReference type="ARBA" id="ARBA00023180"/>
    </source>
</evidence>
<dbReference type="GO" id="GO:0008474">
    <property type="term" value="F:palmitoyl-(protein) hydrolase activity"/>
    <property type="evidence" value="ECO:0007669"/>
    <property type="project" value="UniProtKB-EC"/>
</dbReference>